<accession>A0A2H3ENB4</accession>
<dbReference type="Proteomes" id="UP000217790">
    <property type="component" value="Unassembled WGS sequence"/>
</dbReference>
<dbReference type="AlphaFoldDB" id="A0A2H3ENB4"/>
<dbReference type="OrthoDB" id="2887882at2759"/>
<name>A0A2H3ENB4_ARMGA</name>
<dbReference type="OMA" id="FICTIAY"/>
<organism evidence="1 2">
    <name type="scientific">Armillaria gallica</name>
    <name type="common">Bulbous honey fungus</name>
    <name type="synonym">Armillaria bulbosa</name>
    <dbReference type="NCBI Taxonomy" id="47427"/>
    <lineage>
        <taxon>Eukaryota</taxon>
        <taxon>Fungi</taxon>
        <taxon>Dikarya</taxon>
        <taxon>Basidiomycota</taxon>
        <taxon>Agaricomycotina</taxon>
        <taxon>Agaricomycetes</taxon>
        <taxon>Agaricomycetidae</taxon>
        <taxon>Agaricales</taxon>
        <taxon>Marasmiineae</taxon>
        <taxon>Physalacriaceae</taxon>
        <taxon>Armillaria</taxon>
    </lineage>
</organism>
<evidence type="ECO:0000313" key="2">
    <source>
        <dbReference type="Proteomes" id="UP000217790"/>
    </source>
</evidence>
<sequence>MPLDLNPVDLQSSISTATWIFSLASSITDNPEISVLSCLIFICTIAYKISPPLSPRAQLELLKHNIDEIIVLFDASSDDMDFEHRCETRTHLKQIQIDACGSEIRLLNTEKDDISWREYLRSSKKVYFDARAYCQEIDAIRIAVMQAQQLNKNAFRTRGWNMVNGELNQIQSVPQYSVAEA</sequence>
<protein>
    <submittedName>
        <fullName evidence="1">Uncharacterized protein</fullName>
    </submittedName>
</protein>
<dbReference type="InParanoid" id="A0A2H3ENB4"/>
<keyword evidence="2" id="KW-1185">Reference proteome</keyword>
<proteinExistence type="predicted"/>
<evidence type="ECO:0000313" key="1">
    <source>
        <dbReference type="EMBL" id="PBL04049.1"/>
    </source>
</evidence>
<gene>
    <name evidence="1" type="ORF">ARMGADRAFT_1070535</name>
</gene>
<reference evidence="2" key="1">
    <citation type="journal article" date="2017" name="Nat. Ecol. Evol.">
        <title>Genome expansion and lineage-specific genetic innovations in the forest pathogenic fungi Armillaria.</title>
        <authorList>
            <person name="Sipos G."/>
            <person name="Prasanna A.N."/>
            <person name="Walter M.C."/>
            <person name="O'Connor E."/>
            <person name="Balint B."/>
            <person name="Krizsan K."/>
            <person name="Kiss B."/>
            <person name="Hess J."/>
            <person name="Varga T."/>
            <person name="Slot J."/>
            <person name="Riley R."/>
            <person name="Boka B."/>
            <person name="Rigling D."/>
            <person name="Barry K."/>
            <person name="Lee J."/>
            <person name="Mihaltcheva S."/>
            <person name="LaButti K."/>
            <person name="Lipzen A."/>
            <person name="Waldron R."/>
            <person name="Moloney N.M."/>
            <person name="Sperisen C."/>
            <person name="Kredics L."/>
            <person name="Vagvoelgyi C."/>
            <person name="Patrignani A."/>
            <person name="Fitzpatrick D."/>
            <person name="Nagy I."/>
            <person name="Doyle S."/>
            <person name="Anderson J.B."/>
            <person name="Grigoriev I.V."/>
            <person name="Gueldener U."/>
            <person name="Muensterkoetter M."/>
            <person name="Nagy L.G."/>
        </authorList>
    </citation>
    <scope>NUCLEOTIDE SEQUENCE [LARGE SCALE GENOMIC DNA]</scope>
    <source>
        <strain evidence="2">Ar21-2</strain>
    </source>
</reference>
<dbReference type="EMBL" id="KZ293644">
    <property type="protein sequence ID" value="PBL04049.1"/>
    <property type="molecule type" value="Genomic_DNA"/>
</dbReference>